<keyword evidence="6" id="KW-0489">Methyltransferase</keyword>
<dbReference type="AlphaFoldDB" id="A0A3N1CYD2"/>
<dbReference type="OrthoDB" id="941586at2"/>
<feature type="transmembrane region" description="Helical" evidence="5">
    <location>
        <begin position="74"/>
        <end position="95"/>
    </location>
</feature>
<gene>
    <name evidence="6" type="ORF">EDD29_3828</name>
</gene>
<dbReference type="PANTHER" id="PTHR12714">
    <property type="entry name" value="PROTEIN-S ISOPRENYLCYSTEINE O-METHYLTRANSFERASE"/>
    <property type="match status" value="1"/>
</dbReference>
<keyword evidence="7" id="KW-1185">Reference proteome</keyword>
<dbReference type="EMBL" id="RJKE01000001">
    <property type="protein sequence ID" value="ROO86265.1"/>
    <property type="molecule type" value="Genomic_DNA"/>
</dbReference>
<sequence length="194" mass="19809">MAVTALAVFTIWALVGFGLRAWIQLRSTGDTGFRVGGVTGAQRAVAALLAVGLLCCAAGPVAALAGLGGLDHPALAFPGMVVAVCGIAATLAAQLSMGPSWRVGVDPGERTHLVTDGPFAHVRNPIYTAMLATLAGLAAMTPNLPSLVGLALVLLAIEVQVRAVEEPHLRRIHGVAYTAYAARTGRFLPAVGRG</sequence>
<keyword evidence="2 5" id="KW-0812">Transmembrane</keyword>
<evidence type="ECO:0000313" key="7">
    <source>
        <dbReference type="Proteomes" id="UP000272400"/>
    </source>
</evidence>
<comment type="subcellular location">
    <subcellularLocation>
        <location evidence="1">Endomembrane system</location>
        <topology evidence="1">Multi-pass membrane protein</topology>
    </subcellularLocation>
</comment>
<dbReference type="Proteomes" id="UP000272400">
    <property type="component" value="Unassembled WGS sequence"/>
</dbReference>
<protein>
    <submittedName>
        <fullName evidence="6">Protein-S-isoprenylcysteine O-methyltransferase Ste14</fullName>
    </submittedName>
</protein>
<feature type="transmembrane region" description="Helical" evidence="5">
    <location>
        <begin position="126"/>
        <end position="157"/>
    </location>
</feature>
<evidence type="ECO:0000256" key="3">
    <source>
        <dbReference type="ARBA" id="ARBA00022989"/>
    </source>
</evidence>
<dbReference type="GO" id="GO:0012505">
    <property type="term" value="C:endomembrane system"/>
    <property type="evidence" value="ECO:0007669"/>
    <property type="project" value="UniProtKB-SubCell"/>
</dbReference>
<dbReference type="RefSeq" id="WP_123665682.1">
    <property type="nucleotide sequence ID" value="NZ_RJKE01000001.1"/>
</dbReference>
<proteinExistence type="predicted"/>
<keyword evidence="3 5" id="KW-1133">Transmembrane helix</keyword>
<evidence type="ECO:0000256" key="1">
    <source>
        <dbReference type="ARBA" id="ARBA00004127"/>
    </source>
</evidence>
<organism evidence="6 7">
    <name type="scientific">Actinocorallia herbida</name>
    <dbReference type="NCBI Taxonomy" id="58109"/>
    <lineage>
        <taxon>Bacteria</taxon>
        <taxon>Bacillati</taxon>
        <taxon>Actinomycetota</taxon>
        <taxon>Actinomycetes</taxon>
        <taxon>Streptosporangiales</taxon>
        <taxon>Thermomonosporaceae</taxon>
        <taxon>Actinocorallia</taxon>
    </lineage>
</organism>
<dbReference type="GO" id="GO:0032259">
    <property type="term" value="P:methylation"/>
    <property type="evidence" value="ECO:0007669"/>
    <property type="project" value="UniProtKB-KW"/>
</dbReference>
<keyword evidence="6" id="KW-0808">Transferase</keyword>
<evidence type="ECO:0000256" key="5">
    <source>
        <dbReference type="SAM" id="Phobius"/>
    </source>
</evidence>
<feature type="transmembrane region" description="Helical" evidence="5">
    <location>
        <begin position="44"/>
        <end position="67"/>
    </location>
</feature>
<evidence type="ECO:0000256" key="4">
    <source>
        <dbReference type="ARBA" id="ARBA00023136"/>
    </source>
</evidence>
<accession>A0A3N1CYD2</accession>
<dbReference type="GO" id="GO:0008168">
    <property type="term" value="F:methyltransferase activity"/>
    <property type="evidence" value="ECO:0007669"/>
    <property type="project" value="UniProtKB-KW"/>
</dbReference>
<comment type="caution">
    <text evidence="6">The sequence shown here is derived from an EMBL/GenBank/DDBJ whole genome shotgun (WGS) entry which is preliminary data.</text>
</comment>
<evidence type="ECO:0000313" key="6">
    <source>
        <dbReference type="EMBL" id="ROO86265.1"/>
    </source>
</evidence>
<name>A0A3N1CYD2_9ACTN</name>
<keyword evidence="4 5" id="KW-0472">Membrane</keyword>
<reference evidence="6 7" key="1">
    <citation type="submission" date="2018-11" db="EMBL/GenBank/DDBJ databases">
        <title>Sequencing the genomes of 1000 actinobacteria strains.</title>
        <authorList>
            <person name="Klenk H.-P."/>
        </authorList>
    </citation>
    <scope>NUCLEOTIDE SEQUENCE [LARGE SCALE GENOMIC DNA]</scope>
    <source>
        <strain evidence="6 7">DSM 44254</strain>
    </source>
</reference>
<dbReference type="InterPro" id="IPR007318">
    <property type="entry name" value="Phopholipid_MeTrfase"/>
</dbReference>
<dbReference type="PANTHER" id="PTHR12714:SF9">
    <property type="entry name" value="PROTEIN-S-ISOPRENYLCYSTEINE O-METHYLTRANSFERASE"/>
    <property type="match status" value="1"/>
</dbReference>
<evidence type="ECO:0000256" key="2">
    <source>
        <dbReference type="ARBA" id="ARBA00022692"/>
    </source>
</evidence>
<dbReference type="Gene3D" id="1.20.120.1630">
    <property type="match status" value="1"/>
</dbReference>
<dbReference type="Pfam" id="PF04191">
    <property type="entry name" value="PEMT"/>
    <property type="match status" value="1"/>
</dbReference>